<dbReference type="EMBL" id="VSSQ01000081">
    <property type="protein sequence ID" value="MPL74616.1"/>
    <property type="molecule type" value="Genomic_DNA"/>
</dbReference>
<gene>
    <name evidence="2" type="ORF">SDC9_20431</name>
</gene>
<evidence type="ECO:0000259" key="1">
    <source>
        <dbReference type="PROSITE" id="PS51459"/>
    </source>
</evidence>
<dbReference type="InterPro" id="IPR003812">
    <property type="entry name" value="Fido"/>
</dbReference>
<dbReference type="Pfam" id="PF02661">
    <property type="entry name" value="Fic"/>
    <property type="match status" value="1"/>
</dbReference>
<dbReference type="PANTHER" id="PTHR13504:SF38">
    <property type="entry name" value="FIDO DOMAIN-CONTAINING PROTEIN"/>
    <property type="match status" value="1"/>
</dbReference>
<dbReference type="InterPro" id="IPR036597">
    <property type="entry name" value="Fido-like_dom_sf"/>
</dbReference>
<feature type="domain" description="Fido" evidence="1">
    <location>
        <begin position="164"/>
        <end position="301"/>
    </location>
</feature>
<dbReference type="InterPro" id="IPR040198">
    <property type="entry name" value="Fido_containing"/>
</dbReference>
<dbReference type="PROSITE" id="PS51459">
    <property type="entry name" value="FIDO"/>
    <property type="match status" value="1"/>
</dbReference>
<accession>A0A644U6R5</accession>
<dbReference type="Gene3D" id="1.10.3290.10">
    <property type="entry name" value="Fido-like domain"/>
    <property type="match status" value="1"/>
</dbReference>
<dbReference type="PANTHER" id="PTHR13504">
    <property type="entry name" value="FIDO DOMAIN-CONTAINING PROTEIN DDB_G0283145"/>
    <property type="match status" value="1"/>
</dbReference>
<comment type="caution">
    <text evidence="2">The sequence shown here is derived from an EMBL/GenBank/DDBJ whole genome shotgun (WGS) entry which is preliminary data.</text>
</comment>
<proteinExistence type="predicted"/>
<sequence>MRKRGENVYYYLIKDMYINGKNTRVAQYIGKEEPAPEDLERIIAQHTIELESKAGNKQAQIRLEKLKTEYLSKENAEDIEKIRYFYQSINSLVSLDELKMYEQNFEEHYVHGTTAIEGNTLSLRETQELLEHGIIPKGKSLRDINEVQNYKRVAKFRNEYTGKVTLDFIKKLHEYIMMNILDDAGSFRATDGIIIVGRDYQLTPAIMIEDDLELLIDDYYTKIKDGHNPFECAVLFHYRFESIHPFRDGNGRVGRELLNYLLTTEGYPRVLVLAEERSEYLQALDAGDQDRFSDMINVFAGMLITQRKEVLERNLQALPKLMRGREN</sequence>
<dbReference type="AlphaFoldDB" id="A0A644U6R5"/>
<evidence type="ECO:0000313" key="2">
    <source>
        <dbReference type="EMBL" id="MPL74616.1"/>
    </source>
</evidence>
<reference evidence="2" key="1">
    <citation type="submission" date="2019-08" db="EMBL/GenBank/DDBJ databases">
        <authorList>
            <person name="Kucharzyk K."/>
            <person name="Murdoch R.W."/>
            <person name="Higgins S."/>
            <person name="Loffler F."/>
        </authorList>
    </citation>
    <scope>NUCLEOTIDE SEQUENCE</scope>
</reference>
<dbReference type="SUPFAM" id="SSF140931">
    <property type="entry name" value="Fic-like"/>
    <property type="match status" value="1"/>
</dbReference>
<organism evidence="2">
    <name type="scientific">bioreactor metagenome</name>
    <dbReference type="NCBI Taxonomy" id="1076179"/>
    <lineage>
        <taxon>unclassified sequences</taxon>
        <taxon>metagenomes</taxon>
        <taxon>ecological metagenomes</taxon>
    </lineage>
</organism>
<protein>
    <recommendedName>
        <fullName evidence="1">Fido domain-containing protein</fullName>
    </recommendedName>
</protein>
<name>A0A644U6R5_9ZZZZ</name>